<sequence>MEKRRRARINNCLNELKYLILDAMKKDPARHSKLEKADILEMTVKHLEAMQRQQVALAAATDPNVLNKFRAGFTECAGEVGRFPGLEPPVRRRLLTHLATCLNQQQQQPQTSQEEAGVPQLVPTRLPNGDIALVLPSSPPPPPTPSPSPVSPPMLRKEIVEEKPWRPW</sequence>
<comment type="caution">
    <text evidence="9">The sequence shown here is derived from an EMBL/GenBank/DDBJ whole genome shotgun (WGS) entry which is preliminary data.</text>
</comment>
<dbReference type="PROSITE" id="PS51054">
    <property type="entry name" value="ORANGE"/>
    <property type="match status" value="1"/>
</dbReference>
<dbReference type="EMBL" id="JBFDAA010000004">
    <property type="protein sequence ID" value="KAL1137632.1"/>
    <property type="molecule type" value="Genomic_DNA"/>
</dbReference>
<feature type="region of interest" description="Disordered" evidence="6">
    <location>
        <begin position="105"/>
        <end position="168"/>
    </location>
</feature>
<dbReference type="Gene3D" id="4.10.280.10">
    <property type="entry name" value="Helix-loop-helix DNA-binding domain"/>
    <property type="match status" value="1"/>
</dbReference>
<dbReference type="SUPFAM" id="SSF47459">
    <property type="entry name" value="HLH, helix-loop-helix DNA-binding domain"/>
    <property type="match status" value="1"/>
</dbReference>
<dbReference type="InterPro" id="IPR050370">
    <property type="entry name" value="HES_HEY"/>
</dbReference>
<name>A0ABD0Z1S6_9HEMI</name>
<dbReference type="AlphaFoldDB" id="A0ABD0Z1S6"/>
<dbReference type="GO" id="GO:1990837">
    <property type="term" value="F:sequence-specific double-stranded DNA binding"/>
    <property type="evidence" value="ECO:0007669"/>
    <property type="project" value="UniProtKB-ARBA"/>
</dbReference>
<evidence type="ECO:0000313" key="9">
    <source>
        <dbReference type="EMBL" id="KAL1137632.1"/>
    </source>
</evidence>
<evidence type="ECO:0000259" key="8">
    <source>
        <dbReference type="PROSITE" id="PS51054"/>
    </source>
</evidence>
<dbReference type="Proteomes" id="UP001558652">
    <property type="component" value="Unassembled WGS sequence"/>
</dbReference>
<evidence type="ECO:0000313" key="10">
    <source>
        <dbReference type="Proteomes" id="UP001558652"/>
    </source>
</evidence>
<dbReference type="SMART" id="SM00511">
    <property type="entry name" value="ORANGE"/>
    <property type="match status" value="1"/>
</dbReference>
<organism evidence="9 10">
    <name type="scientific">Ranatra chinensis</name>
    <dbReference type="NCBI Taxonomy" id="642074"/>
    <lineage>
        <taxon>Eukaryota</taxon>
        <taxon>Metazoa</taxon>
        <taxon>Ecdysozoa</taxon>
        <taxon>Arthropoda</taxon>
        <taxon>Hexapoda</taxon>
        <taxon>Insecta</taxon>
        <taxon>Pterygota</taxon>
        <taxon>Neoptera</taxon>
        <taxon>Paraneoptera</taxon>
        <taxon>Hemiptera</taxon>
        <taxon>Heteroptera</taxon>
        <taxon>Panheteroptera</taxon>
        <taxon>Nepomorpha</taxon>
        <taxon>Nepidae</taxon>
        <taxon>Ranatrinae</taxon>
        <taxon>Ranatra</taxon>
    </lineage>
</organism>
<feature type="compositionally biased region" description="Basic and acidic residues" evidence="6">
    <location>
        <begin position="155"/>
        <end position="168"/>
    </location>
</feature>
<comment type="subcellular location">
    <subcellularLocation>
        <location evidence="1">Nucleus</location>
    </subcellularLocation>
</comment>
<protein>
    <submittedName>
        <fullName evidence="9">Uncharacterized protein</fullName>
    </submittedName>
</protein>
<feature type="compositionally biased region" description="Pro residues" evidence="6">
    <location>
        <begin position="137"/>
        <end position="152"/>
    </location>
</feature>
<dbReference type="PROSITE" id="PS50888">
    <property type="entry name" value="BHLH"/>
    <property type="match status" value="1"/>
</dbReference>
<dbReference type="Pfam" id="PF07527">
    <property type="entry name" value="Hairy_orange"/>
    <property type="match status" value="1"/>
</dbReference>
<evidence type="ECO:0000259" key="7">
    <source>
        <dbReference type="PROSITE" id="PS50888"/>
    </source>
</evidence>
<dbReference type="InterPro" id="IPR003650">
    <property type="entry name" value="Orange_dom"/>
</dbReference>
<evidence type="ECO:0000256" key="1">
    <source>
        <dbReference type="ARBA" id="ARBA00004123"/>
    </source>
</evidence>
<evidence type="ECO:0000256" key="5">
    <source>
        <dbReference type="ARBA" id="ARBA00023242"/>
    </source>
</evidence>
<dbReference type="GO" id="GO:0005634">
    <property type="term" value="C:nucleus"/>
    <property type="evidence" value="ECO:0007669"/>
    <property type="project" value="UniProtKB-SubCell"/>
</dbReference>
<keyword evidence="4" id="KW-0804">Transcription</keyword>
<dbReference type="PANTHER" id="PTHR10985">
    <property type="entry name" value="BASIC HELIX-LOOP-HELIX TRANSCRIPTION FACTOR, HES-RELATED"/>
    <property type="match status" value="1"/>
</dbReference>
<evidence type="ECO:0000256" key="3">
    <source>
        <dbReference type="ARBA" id="ARBA00023125"/>
    </source>
</evidence>
<dbReference type="SMART" id="SM00353">
    <property type="entry name" value="HLH"/>
    <property type="match status" value="1"/>
</dbReference>
<feature type="domain" description="BHLH" evidence="7">
    <location>
        <begin position="1"/>
        <end position="50"/>
    </location>
</feature>
<dbReference type="Gene3D" id="6.10.250.980">
    <property type="match status" value="1"/>
</dbReference>
<keyword evidence="2" id="KW-0805">Transcription regulation</keyword>
<accession>A0ABD0Z1S6</accession>
<evidence type="ECO:0000256" key="2">
    <source>
        <dbReference type="ARBA" id="ARBA00023015"/>
    </source>
</evidence>
<dbReference type="InterPro" id="IPR036638">
    <property type="entry name" value="HLH_DNA-bd_sf"/>
</dbReference>
<keyword evidence="5" id="KW-0539">Nucleus</keyword>
<feature type="domain" description="Orange" evidence="8">
    <location>
        <begin position="69"/>
        <end position="98"/>
    </location>
</feature>
<dbReference type="InterPro" id="IPR011598">
    <property type="entry name" value="bHLH_dom"/>
</dbReference>
<evidence type="ECO:0000256" key="4">
    <source>
        <dbReference type="ARBA" id="ARBA00023163"/>
    </source>
</evidence>
<reference evidence="9 10" key="1">
    <citation type="submission" date="2024-07" db="EMBL/GenBank/DDBJ databases">
        <title>Chromosome-level genome assembly of the water stick insect Ranatra chinensis (Heteroptera: Nepidae).</title>
        <authorList>
            <person name="Liu X."/>
        </authorList>
    </citation>
    <scope>NUCLEOTIDE SEQUENCE [LARGE SCALE GENOMIC DNA]</scope>
    <source>
        <strain evidence="9">Cailab_2021Rc</strain>
        <tissue evidence="9">Muscle</tissue>
    </source>
</reference>
<gene>
    <name evidence="9" type="ORF">AAG570_009328</name>
</gene>
<keyword evidence="3" id="KW-0238">DNA-binding</keyword>
<dbReference type="SUPFAM" id="SSF158457">
    <property type="entry name" value="Orange domain-like"/>
    <property type="match status" value="1"/>
</dbReference>
<dbReference type="FunFam" id="4.10.280.10:FF:000009">
    <property type="entry name" value="Transcription factor HES-1"/>
    <property type="match status" value="1"/>
</dbReference>
<keyword evidence="10" id="KW-1185">Reference proteome</keyword>
<evidence type="ECO:0000256" key="6">
    <source>
        <dbReference type="SAM" id="MobiDB-lite"/>
    </source>
</evidence>
<dbReference type="Pfam" id="PF00010">
    <property type="entry name" value="HLH"/>
    <property type="match status" value="1"/>
</dbReference>
<proteinExistence type="predicted"/>